<proteinExistence type="predicted"/>
<accession>A0A811V1V7</accession>
<evidence type="ECO:0000313" key="1">
    <source>
        <dbReference type="EMBL" id="CAD7004851.1"/>
    </source>
</evidence>
<reference evidence="1" key="1">
    <citation type="submission" date="2020-11" db="EMBL/GenBank/DDBJ databases">
        <authorList>
            <person name="Whitehead M."/>
        </authorList>
    </citation>
    <scope>NUCLEOTIDE SEQUENCE</scope>
    <source>
        <strain evidence="1">EGII</strain>
    </source>
</reference>
<organism evidence="1 2">
    <name type="scientific">Ceratitis capitata</name>
    <name type="common">Mediterranean fruit fly</name>
    <name type="synonym">Tephritis capitata</name>
    <dbReference type="NCBI Taxonomy" id="7213"/>
    <lineage>
        <taxon>Eukaryota</taxon>
        <taxon>Metazoa</taxon>
        <taxon>Ecdysozoa</taxon>
        <taxon>Arthropoda</taxon>
        <taxon>Hexapoda</taxon>
        <taxon>Insecta</taxon>
        <taxon>Pterygota</taxon>
        <taxon>Neoptera</taxon>
        <taxon>Endopterygota</taxon>
        <taxon>Diptera</taxon>
        <taxon>Brachycera</taxon>
        <taxon>Muscomorpha</taxon>
        <taxon>Tephritoidea</taxon>
        <taxon>Tephritidae</taxon>
        <taxon>Ceratitis</taxon>
        <taxon>Ceratitis</taxon>
    </lineage>
</organism>
<gene>
    <name evidence="1" type="ORF">CCAP1982_LOCUS13236</name>
</gene>
<comment type="caution">
    <text evidence="1">The sequence shown here is derived from an EMBL/GenBank/DDBJ whole genome shotgun (WGS) entry which is preliminary data.</text>
</comment>
<keyword evidence="2" id="KW-1185">Reference proteome</keyword>
<sequence length="108" mass="12754">MEKQIEMRTKVLLQRAKPSPLSDDDLHFCLIYLGLFSWKLIASNSIEGNENRLPIPKSKRAIRNSKTLHVFHFQRRFQGFLYQATHFFFAKNGCYTEYLIRSLSFPLV</sequence>
<evidence type="ECO:0000313" key="2">
    <source>
        <dbReference type="Proteomes" id="UP000606786"/>
    </source>
</evidence>
<name>A0A811V1V7_CERCA</name>
<dbReference type="AlphaFoldDB" id="A0A811V1V7"/>
<dbReference type="EMBL" id="CAJHJT010000034">
    <property type="protein sequence ID" value="CAD7004851.1"/>
    <property type="molecule type" value="Genomic_DNA"/>
</dbReference>
<dbReference type="Proteomes" id="UP000606786">
    <property type="component" value="Unassembled WGS sequence"/>
</dbReference>
<protein>
    <submittedName>
        <fullName evidence="1">(Mediterranean fruit fly) hypothetical protein</fullName>
    </submittedName>
</protein>